<protein>
    <recommendedName>
        <fullName evidence="1">Knr4/Smi1-like domain-containing protein</fullName>
    </recommendedName>
</protein>
<evidence type="ECO:0000313" key="2">
    <source>
        <dbReference type="EMBL" id="MDP9765473.1"/>
    </source>
</evidence>
<evidence type="ECO:0000259" key="1">
    <source>
        <dbReference type="SMART" id="SM00860"/>
    </source>
</evidence>
<gene>
    <name evidence="2" type="ORF">QO006_002924</name>
</gene>
<dbReference type="Pfam" id="PF09346">
    <property type="entry name" value="SMI1_KNR4"/>
    <property type="match status" value="1"/>
</dbReference>
<dbReference type="RefSeq" id="WP_307467549.1">
    <property type="nucleotide sequence ID" value="NZ_JAURUR010000011.1"/>
</dbReference>
<keyword evidence="3" id="KW-1185">Reference proteome</keyword>
<dbReference type="Proteomes" id="UP001232163">
    <property type="component" value="Unassembled WGS sequence"/>
</dbReference>
<comment type="caution">
    <text evidence="2">The sequence shown here is derived from an EMBL/GenBank/DDBJ whole genome shotgun (WGS) entry which is preliminary data.</text>
</comment>
<dbReference type="SUPFAM" id="SSF160631">
    <property type="entry name" value="SMI1/KNR4-like"/>
    <property type="match status" value="1"/>
</dbReference>
<accession>A0ABT9MFX0</accession>
<dbReference type="InterPro" id="IPR037883">
    <property type="entry name" value="Knr4/Smi1-like_sf"/>
</dbReference>
<proteinExistence type="predicted"/>
<dbReference type="Gene3D" id="3.40.1580.10">
    <property type="entry name" value="SMI1/KNR4-like"/>
    <property type="match status" value="1"/>
</dbReference>
<organism evidence="2 3">
    <name type="scientific">Deinococcus enclensis</name>
    <dbReference type="NCBI Taxonomy" id="1049582"/>
    <lineage>
        <taxon>Bacteria</taxon>
        <taxon>Thermotogati</taxon>
        <taxon>Deinococcota</taxon>
        <taxon>Deinococci</taxon>
        <taxon>Deinococcales</taxon>
        <taxon>Deinococcaceae</taxon>
        <taxon>Deinococcus</taxon>
    </lineage>
</organism>
<dbReference type="SMART" id="SM00860">
    <property type="entry name" value="SMI1_KNR4"/>
    <property type="match status" value="1"/>
</dbReference>
<dbReference type="InterPro" id="IPR018958">
    <property type="entry name" value="Knr4/Smi1-like_dom"/>
</dbReference>
<evidence type="ECO:0000313" key="3">
    <source>
        <dbReference type="Proteomes" id="UP001232163"/>
    </source>
</evidence>
<name>A0ABT9MFX0_9DEIO</name>
<reference evidence="2 3" key="1">
    <citation type="submission" date="2023-07" db="EMBL/GenBank/DDBJ databases">
        <title>Genomic Encyclopedia of Type Strains, Phase IV (KMG-IV): sequencing the most valuable type-strain genomes for metagenomic binning, comparative biology and taxonomic classification.</title>
        <authorList>
            <person name="Goeker M."/>
        </authorList>
    </citation>
    <scope>NUCLEOTIDE SEQUENCE [LARGE SCALE GENOMIC DNA]</scope>
    <source>
        <strain evidence="2 3">NIO-1023</strain>
    </source>
</reference>
<dbReference type="EMBL" id="JAURUR010000011">
    <property type="protein sequence ID" value="MDP9765473.1"/>
    <property type="molecule type" value="Genomic_DNA"/>
</dbReference>
<feature type="domain" description="Knr4/Smi1-like" evidence="1">
    <location>
        <begin position="12"/>
        <end position="156"/>
    </location>
</feature>
<sequence length="158" mass="17319">MTHVTITDSEPPLQPEDLAAFQAEHGIPVPAVYAAFLLAHNSGTPTPENFQVRMPPRPHAHRDDTALFETAVDYFLSLAAEGVSVRSAWHYVLERRLQPGMFPVASCGGDLVCLSTRPDSLDQVFYWLSDEEEDGAATSDRNLYPVAVSFGAFLDALT</sequence>